<name>A0ACD3Z5H3_FUSSC</name>
<protein>
    <submittedName>
        <fullName evidence="1">Uncharacterized protein</fullName>
    </submittedName>
</protein>
<reference evidence="1" key="1">
    <citation type="submission" date="2021-11" db="EMBL/GenBank/DDBJ databases">
        <title>Fusarium solani-melongenae Genome sequencing and assembly.</title>
        <authorList>
            <person name="Xie S."/>
            <person name="Huang L."/>
            <person name="Zhang X."/>
        </authorList>
    </citation>
    <scope>NUCLEOTIDE SEQUENCE</scope>
    <source>
        <strain evidence="1">CRI 24-3</strain>
    </source>
</reference>
<gene>
    <name evidence="1" type="ORF">LCI18_007434</name>
</gene>
<dbReference type="Proteomes" id="UP000830768">
    <property type="component" value="Chromosome 6"/>
</dbReference>
<proteinExistence type="predicted"/>
<dbReference type="EMBL" id="CP090035">
    <property type="protein sequence ID" value="UPK96499.1"/>
    <property type="molecule type" value="Genomic_DNA"/>
</dbReference>
<sequence length="420" mass="47118">MSSRRTHTKSRTGCINCKRRKVKCDEARPSCFHCKRHGVPCSLSSSSLSAVESPIDLGRSTHSAHLPNLTPSTPRSIGSPADPSMFINLSHPSPSDQMAPFPPQELWARDCELMHHYCTVTSLTLSVRKDMIHVWNIAIPQLGYQSPFVMHGILAIAAAQKAYLIPSSRRIYLPLADYHQTLGSEGYRQQLQTFDMSNWMPVFGFASVVVLHMLTLPTRMENHILESPLTNLLELASLLRGIKTTLQPIIPRVVRTEFAPVVYGVWLLESDEKSEPCPPLDNSFLPPDTWDALKRLRAFQEADIPSGGIGHYTHAVGQLETSAKLFALAGLYVEAGASLFWLYTIDDSIFIDLDAQRPHALLLFAHFLVHLAALERSFWFMKGWARQAMIKIEEGLIGQPKFQELLQWPKARISETLALT</sequence>
<evidence type="ECO:0000313" key="2">
    <source>
        <dbReference type="Proteomes" id="UP000830768"/>
    </source>
</evidence>
<keyword evidence="2" id="KW-1185">Reference proteome</keyword>
<accession>A0ACD3Z5H3</accession>
<evidence type="ECO:0000313" key="1">
    <source>
        <dbReference type="EMBL" id="UPK96499.1"/>
    </source>
</evidence>
<organism evidence="1 2">
    <name type="scientific">Fusarium solani subsp. cucurbitae</name>
    <name type="common">Neocosmosporum cucurbitae</name>
    <dbReference type="NCBI Taxonomy" id="2747967"/>
    <lineage>
        <taxon>Eukaryota</taxon>
        <taxon>Fungi</taxon>
        <taxon>Dikarya</taxon>
        <taxon>Ascomycota</taxon>
        <taxon>Pezizomycotina</taxon>
        <taxon>Sordariomycetes</taxon>
        <taxon>Hypocreomycetidae</taxon>
        <taxon>Hypocreales</taxon>
        <taxon>Nectriaceae</taxon>
        <taxon>Fusarium</taxon>
        <taxon>Fusarium solani species complex</taxon>
    </lineage>
</organism>